<dbReference type="InterPro" id="IPR010384">
    <property type="entry name" value="MtfA_fam"/>
</dbReference>
<dbReference type="InterPro" id="IPR024079">
    <property type="entry name" value="MetalloPept_cat_dom_sf"/>
</dbReference>
<proteinExistence type="predicted"/>
<dbReference type="Gene3D" id="3.40.390.10">
    <property type="entry name" value="Collagenase (Catalytic Domain)"/>
    <property type="match status" value="1"/>
</dbReference>
<dbReference type="Proteomes" id="UP000234456">
    <property type="component" value="Unassembled WGS sequence"/>
</dbReference>
<evidence type="ECO:0008006" key="3">
    <source>
        <dbReference type="Google" id="ProtNLM"/>
    </source>
</evidence>
<sequence>MLSSVFRWFSGRARTRRLARYAISDALWSRALDGLPFLLDWSDTDLARLRETATLFIAEKEFTTAHDLPLTDDMVISIAVQASVPILELGISWYGGWHGVVIYPGEFIIRKEVMDEDGVVHNVREEAAGEAWEHGPVILSWQDIELGGALAEPGAQPYNVVMHEFAHKLDMLNGESDGIPAFSSRLHGSVDREQWADDLYAEYDAFAHRCEQIPERRWSDDPILSLLDPYGAEHPAEFFAVASEVFFVEPVAMLETLPSLYALLQAFYLQDPARRVLESEQRQEGFLP</sequence>
<dbReference type="OrthoDB" id="9786424at2"/>
<dbReference type="Gene3D" id="1.10.472.150">
    <property type="entry name" value="Glucose-regulated metallo-peptidase M90, N-terminal domain"/>
    <property type="match status" value="1"/>
</dbReference>
<comment type="caution">
    <text evidence="1">The sequence shown here is derived from an EMBL/GenBank/DDBJ whole genome shotgun (WGS) entry which is preliminary data.</text>
</comment>
<accession>A0A2N4TLV6</accession>
<evidence type="ECO:0000313" key="1">
    <source>
        <dbReference type="EMBL" id="PLC40688.1"/>
    </source>
</evidence>
<dbReference type="SUPFAM" id="SSF55486">
    <property type="entry name" value="Metalloproteases ('zincins'), catalytic domain"/>
    <property type="match status" value="1"/>
</dbReference>
<dbReference type="AlphaFoldDB" id="A0A2N4TLV6"/>
<name>A0A2N4TLV6_RALPI</name>
<dbReference type="GO" id="GO:0008237">
    <property type="term" value="F:metallopeptidase activity"/>
    <property type="evidence" value="ECO:0007669"/>
    <property type="project" value="InterPro"/>
</dbReference>
<dbReference type="GO" id="GO:0004177">
    <property type="term" value="F:aminopeptidase activity"/>
    <property type="evidence" value="ECO:0007669"/>
    <property type="project" value="TreeGrafter"/>
</dbReference>
<dbReference type="CDD" id="cd20169">
    <property type="entry name" value="Peptidase_M90_mtfA"/>
    <property type="match status" value="1"/>
</dbReference>
<evidence type="ECO:0000313" key="2">
    <source>
        <dbReference type="Proteomes" id="UP000234456"/>
    </source>
</evidence>
<reference evidence="1 2" key="1">
    <citation type="submission" date="2017-12" db="EMBL/GenBank/DDBJ databases">
        <title>Draft genome sequence of Ralstonia pickettii 52.</title>
        <authorList>
            <person name="Zheng B."/>
        </authorList>
    </citation>
    <scope>NUCLEOTIDE SEQUENCE [LARGE SCALE GENOMIC DNA]</scope>
    <source>
        <strain evidence="1 2">52</strain>
    </source>
</reference>
<gene>
    <name evidence="1" type="ORF">C0Q88_19750</name>
</gene>
<organism evidence="1 2">
    <name type="scientific">Ralstonia pickettii</name>
    <name type="common">Burkholderia pickettii</name>
    <dbReference type="NCBI Taxonomy" id="329"/>
    <lineage>
        <taxon>Bacteria</taxon>
        <taxon>Pseudomonadati</taxon>
        <taxon>Pseudomonadota</taxon>
        <taxon>Betaproteobacteria</taxon>
        <taxon>Burkholderiales</taxon>
        <taxon>Burkholderiaceae</taxon>
        <taxon>Ralstonia</taxon>
    </lineage>
</organism>
<protein>
    <recommendedName>
        <fullName evidence="3">Zinc-dependent peptidase</fullName>
    </recommendedName>
</protein>
<dbReference type="InterPro" id="IPR042252">
    <property type="entry name" value="MtfA_N"/>
</dbReference>
<dbReference type="Pfam" id="PF06167">
    <property type="entry name" value="Peptidase_M90"/>
    <property type="match status" value="1"/>
</dbReference>
<dbReference type="PANTHER" id="PTHR30164:SF2">
    <property type="entry name" value="PROTEIN MTFA"/>
    <property type="match status" value="1"/>
</dbReference>
<dbReference type="GO" id="GO:0005829">
    <property type="term" value="C:cytosol"/>
    <property type="evidence" value="ECO:0007669"/>
    <property type="project" value="TreeGrafter"/>
</dbReference>
<dbReference type="RefSeq" id="WP_102066987.1">
    <property type="nucleotide sequence ID" value="NZ_PKQE01000005.1"/>
</dbReference>
<dbReference type="EMBL" id="PKQE01000005">
    <property type="protein sequence ID" value="PLC40688.1"/>
    <property type="molecule type" value="Genomic_DNA"/>
</dbReference>
<dbReference type="PANTHER" id="PTHR30164">
    <property type="entry name" value="MTFA PEPTIDASE"/>
    <property type="match status" value="1"/>
</dbReference>